<comment type="caution">
    <text evidence="7">The sequence shown here is derived from an EMBL/GenBank/DDBJ whole genome shotgun (WGS) entry which is preliminary data.</text>
</comment>
<dbReference type="SFLD" id="SFLDG01082">
    <property type="entry name" value="B12-binding_domain_containing"/>
    <property type="match status" value="1"/>
</dbReference>
<dbReference type="GO" id="GO:0046872">
    <property type="term" value="F:metal ion binding"/>
    <property type="evidence" value="ECO:0007669"/>
    <property type="project" value="UniProtKB-KW"/>
</dbReference>
<dbReference type="GO" id="GO:0003824">
    <property type="term" value="F:catalytic activity"/>
    <property type="evidence" value="ECO:0007669"/>
    <property type="project" value="InterPro"/>
</dbReference>
<dbReference type="Gene3D" id="3.40.50.280">
    <property type="entry name" value="Cobalamin-binding domain"/>
    <property type="match status" value="1"/>
</dbReference>
<dbReference type="SUPFAM" id="SSF102114">
    <property type="entry name" value="Radical SAM enzymes"/>
    <property type="match status" value="1"/>
</dbReference>
<dbReference type="PANTHER" id="PTHR43409">
    <property type="entry name" value="ANAEROBIC MAGNESIUM-PROTOPORPHYRIN IX MONOMETHYL ESTER CYCLASE-RELATED"/>
    <property type="match status" value="1"/>
</dbReference>
<dbReference type="InterPro" id="IPR006638">
    <property type="entry name" value="Elp3/MiaA/NifB-like_rSAM"/>
</dbReference>
<gene>
    <name evidence="7" type="ORF">M099_1418</name>
</gene>
<evidence type="ECO:0000259" key="6">
    <source>
        <dbReference type="SMART" id="SM00729"/>
    </source>
</evidence>
<evidence type="ECO:0000256" key="5">
    <source>
        <dbReference type="ARBA" id="ARBA00023014"/>
    </source>
</evidence>
<dbReference type="Proteomes" id="UP000027661">
    <property type="component" value="Unassembled WGS sequence"/>
</dbReference>
<protein>
    <submittedName>
        <fullName evidence="7">Radical SAM superfamily protein</fullName>
    </submittedName>
</protein>
<evidence type="ECO:0000256" key="1">
    <source>
        <dbReference type="ARBA" id="ARBA00001966"/>
    </source>
</evidence>
<dbReference type="EMBL" id="JNHM01000018">
    <property type="protein sequence ID" value="KDS54981.1"/>
    <property type="molecule type" value="Genomic_DNA"/>
</dbReference>
<dbReference type="RefSeq" id="WP_032952649.1">
    <property type="nucleotide sequence ID" value="NZ_JNHM01000018.1"/>
</dbReference>
<sequence>MPVFSDRLCLVQPSSGYQIVSHQYALALTFPYLIRFLELDKKFRLSLYVEGRTEQSFSRHLQGEQPYFVLITSNTATFPHAVKLAKIAKSEGCYVILGGIFASMNAERISTNYPCFDKIIKGAPLAGMFDQFPLDRIVEGRRQYDIDFEVGDIWDLPLFDCYRNDPVCYEITFGCVYNCNFCSLRRIWNAGVCSHRSVEVVRSDLKRLANRQILKIIDDDILQSPHILAACDFRLSFKKVIAETRIDRVNEQSISVLREFGVTHLIMGVESFENEHLVSSLKSRSGIWTETVFKAMDLCARYHITARPVLQVLYPGMSKNYLQNILPYIRDWTPTNNIEVFFSFFTPHPGLDSGKGIASNLLTNDLADFDHLHPVYMPDGYDIDDVKKILSDYNQLVDVTESVEFNPYVFSFGKYKKEFDLFFN</sequence>
<reference evidence="7 8" key="1">
    <citation type="submission" date="2014-04" db="EMBL/GenBank/DDBJ databases">
        <authorList>
            <person name="Sears C."/>
            <person name="Carroll K."/>
            <person name="Sack B.R."/>
            <person name="Qadri F."/>
            <person name="Myers L.L."/>
            <person name="Chung G.-T."/>
            <person name="Escheverria P."/>
            <person name="Fraser C.M."/>
            <person name="Sadzewicz L."/>
            <person name="Shefchek K.A."/>
            <person name="Tallon L."/>
            <person name="Das S.P."/>
            <person name="Daugherty S."/>
            <person name="Mongodin E.F."/>
        </authorList>
    </citation>
    <scope>NUCLEOTIDE SEQUENCE [LARGE SCALE GENOMIC DNA]</scope>
    <source>
        <strain evidence="7 8">3975 RP4</strain>
    </source>
</reference>
<feature type="domain" description="Elp3/MiaA/NifB-like radical SAM core" evidence="6">
    <location>
        <begin position="165"/>
        <end position="373"/>
    </location>
</feature>
<accession>A0A069STF3</accession>
<dbReference type="Pfam" id="PF04055">
    <property type="entry name" value="Radical_SAM"/>
    <property type="match status" value="1"/>
</dbReference>
<comment type="cofactor">
    <cofactor evidence="1">
        <name>[4Fe-4S] cluster</name>
        <dbReference type="ChEBI" id="CHEBI:49883"/>
    </cofactor>
</comment>
<dbReference type="InterPro" id="IPR058240">
    <property type="entry name" value="rSAM_sf"/>
</dbReference>
<dbReference type="SFLD" id="SFLDS00029">
    <property type="entry name" value="Radical_SAM"/>
    <property type="match status" value="1"/>
</dbReference>
<dbReference type="PATRIC" id="fig|1339352.3.peg.1369"/>
<evidence type="ECO:0000256" key="4">
    <source>
        <dbReference type="ARBA" id="ARBA00023004"/>
    </source>
</evidence>
<keyword evidence="2" id="KW-0949">S-adenosyl-L-methionine</keyword>
<evidence type="ECO:0000256" key="2">
    <source>
        <dbReference type="ARBA" id="ARBA00022691"/>
    </source>
</evidence>
<keyword evidence="5" id="KW-0411">Iron-sulfur</keyword>
<proteinExistence type="predicted"/>
<dbReference type="SMART" id="SM00729">
    <property type="entry name" value="Elp3"/>
    <property type="match status" value="1"/>
</dbReference>
<evidence type="ECO:0000313" key="7">
    <source>
        <dbReference type="EMBL" id="KDS54981.1"/>
    </source>
</evidence>
<evidence type="ECO:0000313" key="8">
    <source>
        <dbReference type="Proteomes" id="UP000027661"/>
    </source>
</evidence>
<keyword evidence="4" id="KW-0408">Iron</keyword>
<name>A0A069STF3_PHOVU</name>
<dbReference type="GO" id="GO:0051536">
    <property type="term" value="F:iron-sulfur cluster binding"/>
    <property type="evidence" value="ECO:0007669"/>
    <property type="project" value="UniProtKB-KW"/>
</dbReference>
<dbReference type="InterPro" id="IPR007197">
    <property type="entry name" value="rSAM"/>
</dbReference>
<dbReference type="InterPro" id="IPR051198">
    <property type="entry name" value="BchE-like"/>
</dbReference>
<keyword evidence="3" id="KW-0479">Metal-binding</keyword>
<evidence type="ECO:0000256" key="3">
    <source>
        <dbReference type="ARBA" id="ARBA00022723"/>
    </source>
</evidence>
<organism evidence="7 8">
    <name type="scientific">Phocaeicola vulgatus str. 3975 RP4</name>
    <dbReference type="NCBI Taxonomy" id="1339352"/>
    <lineage>
        <taxon>Bacteria</taxon>
        <taxon>Pseudomonadati</taxon>
        <taxon>Bacteroidota</taxon>
        <taxon>Bacteroidia</taxon>
        <taxon>Bacteroidales</taxon>
        <taxon>Bacteroidaceae</taxon>
        <taxon>Phocaeicola</taxon>
    </lineage>
</organism>
<dbReference type="AlphaFoldDB" id="A0A069STF3"/>